<dbReference type="EMBL" id="CP040749">
    <property type="protein sequence ID" value="QCX40254.1"/>
    <property type="molecule type" value="Genomic_DNA"/>
</dbReference>
<dbReference type="InterPro" id="IPR008551">
    <property type="entry name" value="TANGO2"/>
</dbReference>
<organism evidence="1 2">
    <name type="scientific">Aureibaculum algae</name>
    <dbReference type="NCBI Taxonomy" id="2584122"/>
    <lineage>
        <taxon>Bacteria</taxon>
        <taxon>Pseudomonadati</taxon>
        <taxon>Bacteroidota</taxon>
        <taxon>Flavobacteriia</taxon>
        <taxon>Flavobacteriales</taxon>
        <taxon>Flavobacteriaceae</taxon>
        <taxon>Aureibaculum</taxon>
    </lineage>
</organism>
<accession>A0A5B7TY30</accession>
<keyword evidence="2" id="KW-1185">Reference proteome</keyword>
<dbReference type="Proteomes" id="UP000306229">
    <property type="component" value="Chromosome"/>
</dbReference>
<dbReference type="AlphaFoldDB" id="A0A5B7TY30"/>
<dbReference type="Pfam" id="PF05742">
    <property type="entry name" value="TANGO2"/>
    <property type="match status" value="1"/>
</dbReference>
<protein>
    <submittedName>
        <fullName evidence="1">NRDE family protein</fullName>
    </submittedName>
</protein>
<dbReference type="OrthoDB" id="4380123at2"/>
<evidence type="ECO:0000313" key="2">
    <source>
        <dbReference type="Proteomes" id="UP000306229"/>
    </source>
</evidence>
<dbReference type="KEGG" id="fbe:FF125_18030"/>
<name>A0A5B7TY30_9FLAO</name>
<proteinExistence type="predicted"/>
<gene>
    <name evidence="1" type="ORF">FF125_18030</name>
</gene>
<sequence length="235" mass="27076">MCTVTFLPLHKTDFILTSSRDIPFSREKALPPKNYEEDGVKLSYPKDGKAGGSWIGTSSKNRLICLLNGGFVDHISLTNYKMSRGLIVKELLKVENIHNGLKALDLKGVEQFTLVIVDWNKTLELIEFVWDGENKHIKNMELEPQIWSSSTLYDERVKQLRRNWFEQWQQENKINQENILNFHHNAGIGDPTIDVMMDRKVGGTVSITSIYKEKNSLGMVYEDVKTYKKSKLIIQ</sequence>
<dbReference type="RefSeq" id="WP_138951110.1">
    <property type="nucleotide sequence ID" value="NZ_CP040749.1"/>
</dbReference>
<reference evidence="1 2" key="1">
    <citation type="submission" date="2019-05" db="EMBL/GenBank/DDBJ databases">
        <title>Algicella ahnfeltiae gen. nov., sp. nov., a novel marine bacterium of the family Flavobacteriaceae isolated from a red alga.</title>
        <authorList>
            <person name="Nedashkovskaya O.I."/>
            <person name="Kukhlevskiy A.D."/>
            <person name="Kim S.-G."/>
            <person name="Zhukova N.V."/>
            <person name="Mikhailov V.V."/>
        </authorList>
    </citation>
    <scope>NUCLEOTIDE SEQUENCE [LARGE SCALE GENOMIC DNA]</scope>
    <source>
        <strain evidence="1 2">10Alg115</strain>
    </source>
</reference>
<evidence type="ECO:0000313" key="1">
    <source>
        <dbReference type="EMBL" id="QCX40254.1"/>
    </source>
</evidence>